<gene>
    <name evidence="1" type="ORF">R1flu_003075</name>
</gene>
<dbReference type="EMBL" id="JBHFFA010000006">
    <property type="protein sequence ID" value="KAL2622870.1"/>
    <property type="molecule type" value="Genomic_DNA"/>
</dbReference>
<dbReference type="AlphaFoldDB" id="A0ABD1Y850"/>
<keyword evidence="2" id="KW-1185">Reference proteome</keyword>
<evidence type="ECO:0000313" key="2">
    <source>
        <dbReference type="Proteomes" id="UP001605036"/>
    </source>
</evidence>
<protein>
    <submittedName>
        <fullName evidence="1">Uncharacterized protein</fullName>
    </submittedName>
</protein>
<dbReference type="Proteomes" id="UP001605036">
    <property type="component" value="Unassembled WGS sequence"/>
</dbReference>
<evidence type="ECO:0000313" key="1">
    <source>
        <dbReference type="EMBL" id="KAL2622870.1"/>
    </source>
</evidence>
<accession>A0ABD1Y850</accession>
<comment type="caution">
    <text evidence="1">The sequence shown here is derived from an EMBL/GenBank/DDBJ whole genome shotgun (WGS) entry which is preliminary data.</text>
</comment>
<organism evidence="1 2">
    <name type="scientific">Riccia fluitans</name>
    <dbReference type="NCBI Taxonomy" id="41844"/>
    <lineage>
        <taxon>Eukaryota</taxon>
        <taxon>Viridiplantae</taxon>
        <taxon>Streptophyta</taxon>
        <taxon>Embryophyta</taxon>
        <taxon>Marchantiophyta</taxon>
        <taxon>Marchantiopsida</taxon>
        <taxon>Marchantiidae</taxon>
        <taxon>Marchantiales</taxon>
        <taxon>Ricciaceae</taxon>
        <taxon>Riccia</taxon>
    </lineage>
</organism>
<proteinExistence type="predicted"/>
<sequence>MSKSCVPTTCTGLVGADVMIKERGECPASVPLLSQPPSVHESSYGNSRLPMPRARAILQAIVKVASQFGVHRIPCRFMHRLPG</sequence>
<reference evidence="1 2" key="1">
    <citation type="submission" date="2024-09" db="EMBL/GenBank/DDBJ databases">
        <title>Chromosome-scale assembly of Riccia fluitans.</title>
        <authorList>
            <person name="Paukszto L."/>
            <person name="Sawicki J."/>
            <person name="Karawczyk K."/>
            <person name="Piernik-Szablinska J."/>
            <person name="Szczecinska M."/>
            <person name="Mazdziarz M."/>
        </authorList>
    </citation>
    <scope>NUCLEOTIDE SEQUENCE [LARGE SCALE GENOMIC DNA]</scope>
    <source>
        <strain evidence="1">Rf_01</strain>
        <tissue evidence="1">Aerial parts of the thallus</tissue>
    </source>
</reference>
<name>A0ABD1Y850_9MARC</name>